<dbReference type="EMBL" id="QPJS01000007">
    <property type="protein sequence ID" value="RCX01226.1"/>
    <property type="molecule type" value="Genomic_DNA"/>
</dbReference>
<gene>
    <name evidence="1" type="ORF">DES35_10739</name>
</gene>
<evidence type="ECO:0000313" key="2">
    <source>
        <dbReference type="Proteomes" id="UP000253517"/>
    </source>
</evidence>
<dbReference type="AlphaFoldDB" id="A0A368ZYN7"/>
<proteinExistence type="predicted"/>
<comment type="caution">
    <text evidence="1">The sequence shown here is derived from an EMBL/GenBank/DDBJ whole genome shotgun (WGS) entry which is preliminary data.</text>
</comment>
<name>A0A368ZYN7_9FLAO</name>
<sequence>MLKNIYIVLAQKENTPLPLQPVFLEAGSSLERRIGRREGKRSVKQGY</sequence>
<protein>
    <submittedName>
        <fullName evidence="1">Uncharacterized protein</fullName>
    </submittedName>
</protein>
<accession>A0A368ZYN7</accession>
<evidence type="ECO:0000313" key="1">
    <source>
        <dbReference type="EMBL" id="RCX01226.1"/>
    </source>
</evidence>
<feature type="non-terminal residue" evidence="1">
    <location>
        <position position="47"/>
    </location>
</feature>
<keyword evidence="2" id="KW-1185">Reference proteome</keyword>
<organism evidence="1 2">
    <name type="scientific">Schleiferia thermophila</name>
    <dbReference type="NCBI Taxonomy" id="884107"/>
    <lineage>
        <taxon>Bacteria</taxon>
        <taxon>Pseudomonadati</taxon>
        <taxon>Bacteroidota</taxon>
        <taxon>Flavobacteriia</taxon>
        <taxon>Flavobacteriales</taxon>
        <taxon>Schleiferiaceae</taxon>
        <taxon>Schleiferia</taxon>
    </lineage>
</organism>
<dbReference type="Proteomes" id="UP000253517">
    <property type="component" value="Unassembled WGS sequence"/>
</dbReference>
<reference evidence="1 2" key="1">
    <citation type="submission" date="2018-07" db="EMBL/GenBank/DDBJ databases">
        <title>Genomic Encyclopedia of Type Strains, Phase IV (KMG-IV): sequencing the most valuable type-strain genomes for metagenomic binning, comparative biology and taxonomic classification.</title>
        <authorList>
            <person name="Goeker M."/>
        </authorList>
    </citation>
    <scope>NUCLEOTIDE SEQUENCE [LARGE SCALE GENOMIC DNA]</scope>
    <source>
        <strain evidence="1 2">DSM 21410</strain>
    </source>
</reference>